<dbReference type="OrthoDB" id="7191282at2"/>
<dbReference type="EnsemblBacteria" id="AGY32406">
    <property type="protein sequence ID" value="AGY32406"/>
    <property type="gene ID" value="RSP_7529"/>
</dbReference>
<reference evidence="2" key="1">
    <citation type="submission" date="2005-09" db="EMBL/GenBank/DDBJ databases">
        <title>Complete sequence of chromosome 1 of Rhodobacter sphaeroides 2.4.1.</title>
        <authorList>
            <person name="Copeland A."/>
            <person name="Lucas S."/>
            <person name="Lapidus A."/>
            <person name="Barry K."/>
            <person name="Detter J.C."/>
            <person name="Glavina T."/>
            <person name="Hammon N."/>
            <person name="Israni S."/>
            <person name="Pitluck S."/>
            <person name="Richardson P."/>
            <person name="Mackenzie C."/>
            <person name="Choudhary M."/>
            <person name="Larimer F."/>
            <person name="Hauser L.J."/>
            <person name="Land M."/>
            <person name="Donohue T.J."/>
            <person name="Kaplan S."/>
        </authorList>
    </citation>
    <scope>NUCLEOTIDE SEQUENCE [LARGE SCALE GENOMIC DNA]</scope>
    <source>
        <strain evidence="2">ATCC 17023 / DSM 158 / JCM 6121 / CCUG 31486 / LMG 2827 / NBRC 12203 / NCIMB 8253 / ATH 2.4.1.</strain>
    </source>
</reference>
<dbReference type="GeneID" id="17312348"/>
<sequence>MVSIDSWSVKVCYLEMLFNEQVLSHGTGFLLRMENPAVSRGSMLITNWHNVTGRHRETNNCLDEKNAAVPNALRVYFRTAPFKLYDVAPYTVRLYSEDGEPQWLEHKDEDAKVDVVAIPCQLPDGLQITCLNDDLGDGTVMRGFYIGTGSEVFIIGFPFKLKFQPLPIWKRASVASEPLLAEVHRPPCFYVDTASRPGMSGSLVIQVANSGIYINSDGDTVVAERGAAQIVGVYSGRINVKEDLQLGIVWPWSVVENILQQPRVPKNPHI</sequence>
<dbReference type="SUPFAM" id="SSF50494">
    <property type="entry name" value="Trypsin-like serine proteases"/>
    <property type="match status" value="1"/>
</dbReference>
<accession>U5NMP2</accession>
<dbReference type="AlphaFoldDB" id="U5NMP2"/>
<evidence type="ECO:0000313" key="1">
    <source>
        <dbReference type="EMBL" id="AGY32406.1"/>
    </source>
</evidence>
<keyword evidence="2" id="KW-1185">Reference proteome</keyword>
<dbReference type="eggNOG" id="COG3591">
    <property type="taxonomic scope" value="Bacteria"/>
</dbReference>
<dbReference type="STRING" id="272943.RSP_7529"/>
<evidence type="ECO:0000313" key="2">
    <source>
        <dbReference type="Proteomes" id="UP000002703"/>
    </source>
</evidence>
<name>U5NMP2_CERS4</name>
<organism evidence="1 2">
    <name type="scientific">Cereibacter sphaeroides (strain ATCC 17023 / DSM 158 / JCM 6121 / CCUG 31486 / LMG 2827 / NBRC 12203 / NCIMB 8253 / ATH 2.4.1.)</name>
    <name type="common">Rhodobacter sphaeroides</name>
    <dbReference type="NCBI Taxonomy" id="272943"/>
    <lineage>
        <taxon>Bacteria</taxon>
        <taxon>Pseudomonadati</taxon>
        <taxon>Pseudomonadota</taxon>
        <taxon>Alphaproteobacteria</taxon>
        <taxon>Rhodobacterales</taxon>
        <taxon>Paracoccaceae</taxon>
        <taxon>Cereibacter</taxon>
    </lineage>
</organism>
<protein>
    <recommendedName>
        <fullName evidence="3">Serine protease</fullName>
    </recommendedName>
</protein>
<dbReference type="InterPro" id="IPR009003">
    <property type="entry name" value="Peptidase_S1_PA"/>
</dbReference>
<dbReference type="RefSeq" id="WP_023003613.1">
    <property type="nucleotide sequence ID" value="NC_007493.2"/>
</dbReference>
<proteinExistence type="predicted"/>
<dbReference type="KEGG" id="rsp:RSP_7529"/>
<dbReference type="Proteomes" id="UP000002703">
    <property type="component" value="Chromosome 1"/>
</dbReference>
<dbReference type="EMBL" id="CP000143">
    <property type="protein sequence ID" value="AGY32406.1"/>
    <property type="molecule type" value="Genomic_DNA"/>
</dbReference>
<gene>
    <name evidence="1" type="ORF">RSP_7529</name>
</gene>
<evidence type="ECO:0008006" key="3">
    <source>
        <dbReference type="Google" id="ProtNLM"/>
    </source>
</evidence>